<protein>
    <submittedName>
        <fullName evidence="5">Tyrosinase family protein</fullName>
    </submittedName>
</protein>
<dbReference type="PROSITE" id="PS00498">
    <property type="entry name" value="TYROSINASE_2"/>
    <property type="match status" value="1"/>
</dbReference>
<dbReference type="InterPro" id="IPR050316">
    <property type="entry name" value="Tyrosinase/Hemocyanin"/>
</dbReference>
<dbReference type="InterPro" id="IPR057190">
    <property type="entry name" value="DUF7868"/>
</dbReference>
<keyword evidence="1" id="KW-0479">Metal-binding</keyword>
<dbReference type="SUPFAM" id="SSF48056">
    <property type="entry name" value="Di-copper centre-containing domain"/>
    <property type="match status" value="1"/>
</dbReference>
<dbReference type="InterPro" id="IPR008922">
    <property type="entry name" value="Di-copper_centre_dom_sf"/>
</dbReference>
<reference evidence="6" key="1">
    <citation type="journal article" date="2019" name="Int. J. Syst. Evol. Microbiol.">
        <title>The Global Catalogue of Microorganisms (GCM) 10K type strain sequencing project: providing services to taxonomists for standard genome sequencing and annotation.</title>
        <authorList>
            <consortium name="The Broad Institute Genomics Platform"/>
            <consortium name="The Broad Institute Genome Sequencing Center for Infectious Disease"/>
            <person name="Wu L."/>
            <person name="Ma J."/>
        </authorList>
    </citation>
    <scope>NUCLEOTIDE SEQUENCE [LARGE SCALE GENOMIC DNA]</scope>
    <source>
        <strain evidence="6">JCM 14902</strain>
    </source>
</reference>
<dbReference type="RefSeq" id="WP_344059466.1">
    <property type="nucleotide sequence ID" value="NZ_BAAAOH010000001.1"/>
</dbReference>
<dbReference type="PANTHER" id="PTHR11474:SF76">
    <property type="entry name" value="SHKT DOMAIN-CONTAINING PROTEIN"/>
    <property type="match status" value="1"/>
</dbReference>
<dbReference type="PANTHER" id="PTHR11474">
    <property type="entry name" value="TYROSINASE FAMILY MEMBER"/>
    <property type="match status" value="1"/>
</dbReference>
<comment type="caution">
    <text evidence="5">The sequence shown here is derived from an EMBL/GenBank/DDBJ whole genome shotgun (WGS) entry which is preliminary data.</text>
</comment>
<dbReference type="PRINTS" id="PR00092">
    <property type="entry name" value="TYROSINASE"/>
</dbReference>
<name>A0ABP5DL08_9MICO</name>
<dbReference type="Pfam" id="PF25271">
    <property type="entry name" value="DUF7868"/>
    <property type="match status" value="1"/>
</dbReference>
<accession>A0ABP5DL08</accession>
<gene>
    <name evidence="5" type="ORF">GCM10009777_11960</name>
</gene>
<dbReference type="Proteomes" id="UP001500326">
    <property type="component" value="Unassembled WGS sequence"/>
</dbReference>
<keyword evidence="2" id="KW-0186">Copper</keyword>
<dbReference type="InterPro" id="IPR002227">
    <property type="entry name" value="Tyrosinase_Cu-bd"/>
</dbReference>
<sequence length="515" mass="55659">MARVRREVRTLGPGWSEPMLWYATAVRAMQSRPLTDPTSWLFFGAIHGVHPTVWIEFGLVESDVSAPPARVQRRFWNQCQHQSWYFLPWHRGYLTAFEQVAREAIVAAGGPEDWALPYWNYSDPTRADARKLPEVFAEASLPDGTDNPLRVERRFGSGTMPILIAPGLVSVAALDDIEFTGGVGDIPPGFGGPRTLFHHGPESETTNGGLESTPHNNLHGAIGGSIPGADPNDWRNFGLMSTPLTAALDPIFWLHHANIDRLWSSWRRVNDDPTDESWLDGPADRPFVMPTSDGEWTYTARDVLDTSALPLDYAYDDELLPIDVGPVIGGPPDAGPGGGVDLDEGTTMTPEATPELIGASDGGVHVVGETDAAVRMDEQRTGSLRRGFDRGGAADADGAVPPPRVFLKLEGIHGTSDAALYYVYVNVPSDEEPAAHPDRLAGTLSLFGVSAASDRNGPNAGSGINQVLEISRIVESLHLSGDDLAALDVRFVPANETVAAADFMVGRMSVFMLEP</sequence>
<organism evidence="5 6">
    <name type="scientific">Microbacterium pumilum</name>
    <dbReference type="NCBI Taxonomy" id="344165"/>
    <lineage>
        <taxon>Bacteria</taxon>
        <taxon>Bacillati</taxon>
        <taxon>Actinomycetota</taxon>
        <taxon>Actinomycetes</taxon>
        <taxon>Micrococcales</taxon>
        <taxon>Microbacteriaceae</taxon>
        <taxon>Microbacterium</taxon>
    </lineage>
</organism>
<dbReference type="Pfam" id="PF00264">
    <property type="entry name" value="Tyrosinase"/>
    <property type="match status" value="2"/>
</dbReference>
<keyword evidence="6" id="KW-1185">Reference proteome</keyword>
<dbReference type="Gene3D" id="1.10.1280.10">
    <property type="entry name" value="Di-copper center containing domain from catechol oxidase"/>
    <property type="match status" value="1"/>
</dbReference>
<feature type="domain" description="Tyrosinase copper-binding" evidence="3">
    <location>
        <begin position="81"/>
        <end position="98"/>
    </location>
</feature>
<evidence type="ECO:0000259" key="3">
    <source>
        <dbReference type="PROSITE" id="PS00497"/>
    </source>
</evidence>
<proteinExistence type="predicted"/>
<dbReference type="EMBL" id="BAAAOH010000001">
    <property type="protein sequence ID" value="GAA1980133.1"/>
    <property type="molecule type" value="Genomic_DNA"/>
</dbReference>
<evidence type="ECO:0000259" key="4">
    <source>
        <dbReference type="PROSITE" id="PS00498"/>
    </source>
</evidence>
<feature type="domain" description="Tyrosinase copper-binding" evidence="4">
    <location>
        <begin position="249"/>
        <end position="260"/>
    </location>
</feature>
<evidence type="ECO:0000313" key="5">
    <source>
        <dbReference type="EMBL" id="GAA1980133.1"/>
    </source>
</evidence>
<dbReference type="PROSITE" id="PS00497">
    <property type="entry name" value="TYROSINASE_1"/>
    <property type="match status" value="1"/>
</dbReference>
<evidence type="ECO:0000313" key="6">
    <source>
        <dbReference type="Proteomes" id="UP001500326"/>
    </source>
</evidence>
<evidence type="ECO:0000256" key="2">
    <source>
        <dbReference type="ARBA" id="ARBA00023008"/>
    </source>
</evidence>
<evidence type="ECO:0000256" key="1">
    <source>
        <dbReference type="ARBA" id="ARBA00022723"/>
    </source>
</evidence>